<feature type="compositionally biased region" description="Polar residues" evidence="1">
    <location>
        <begin position="407"/>
        <end position="427"/>
    </location>
</feature>
<feature type="region of interest" description="Disordered" evidence="1">
    <location>
        <begin position="315"/>
        <end position="440"/>
    </location>
</feature>
<feature type="compositionally biased region" description="Basic and acidic residues" evidence="1">
    <location>
        <begin position="102"/>
        <end position="117"/>
    </location>
</feature>
<keyword evidence="3" id="KW-1185">Reference proteome</keyword>
<feature type="compositionally biased region" description="Low complexity" evidence="1">
    <location>
        <begin position="328"/>
        <end position="343"/>
    </location>
</feature>
<comment type="caution">
    <text evidence="2">The sequence shown here is derived from an EMBL/GenBank/DDBJ whole genome shotgun (WGS) entry which is preliminary data.</text>
</comment>
<feature type="compositionally biased region" description="Polar residues" evidence="1">
    <location>
        <begin position="187"/>
        <end position="199"/>
    </location>
</feature>
<dbReference type="Proteomes" id="UP001208570">
    <property type="component" value="Unassembled WGS sequence"/>
</dbReference>
<dbReference type="EMBL" id="JAODUP010000162">
    <property type="protein sequence ID" value="KAK2158882.1"/>
    <property type="molecule type" value="Genomic_DNA"/>
</dbReference>
<protein>
    <submittedName>
        <fullName evidence="2">Uncharacterized protein</fullName>
    </submittedName>
</protein>
<name>A0AAD9JTR6_9ANNE</name>
<evidence type="ECO:0000313" key="2">
    <source>
        <dbReference type="EMBL" id="KAK2158882.1"/>
    </source>
</evidence>
<gene>
    <name evidence="2" type="ORF">LSH36_162g04053</name>
</gene>
<accession>A0AAD9JTR6</accession>
<feature type="region of interest" description="Disordered" evidence="1">
    <location>
        <begin position="49"/>
        <end position="211"/>
    </location>
</feature>
<reference evidence="2" key="1">
    <citation type="journal article" date="2023" name="Mol. Biol. Evol.">
        <title>Third-Generation Sequencing Reveals the Adaptive Role of the Epigenome in Three Deep-Sea Polychaetes.</title>
        <authorList>
            <person name="Perez M."/>
            <person name="Aroh O."/>
            <person name="Sun Y."/>
            <person name="Lan Y."/>
            <person name="Juniper S.K."/>
            <person name="Young C.R."/>
            <person name="Angers B."/>
            <person name="Qian P.Y."/>
        </authorList>
    </citation>
    <scope>NUCLEOTIDE SEQUENCE</scope>
    <source>
        <strain evidence="2">P08H-3</strain>
    </source>
</reference>
<organism evidence="2 3">
    <name type="scientific">Paralvinella palmiformis</name>
    <dbReference type="NCBI Taxonomy" id="53620"/>
    <lineage>
        <taxon>Eukaryota</taxon>
        <taxon>Metazoa</taxon>
        <taxon>Spiralia</taxon>
        <taxon>Lophotrochozoa</taxon>
        <taxon>Annelida</taxon>
        <taxon>Polychaeta</taxon>
        <taxon>Sedentaria</taxon>
        <taxon>Canalipalpata</taxon>
        <taxon>Terebellida</taxon>
        <taxon>Terebelliformia</taxon>
        <taxon>Alvinellidae</taxon>
        <taxon>Paralvinella</taxon>
    </lineage>
</organism>
<sequence>MDTRSVHGIGFRSPDEVGEGFVRAEATDEGAPTNDEDTELVRRQVAHSDDENVVNGYGQRCGTRSPQSVVSREDSSEKRFGNGWSYQLNNGSRKGRGTEPGIKVDDESPRTAYREYPESIVGGQERGTERGTAISGSGGRLTGVSGKYTNDHLPSPHEYSSISPRSGDPELSNSSVVRRPVDGYNGVRSSSRRFGSNRQSSERARFRSKCSSANDGTGAVRHYTTLRSRDEDGRIKYDCACGRWTPSGASGIFSGVGGLMSARFIYESDPFEGALRRCPKVTFGVVERATSPISIEILFGNPQKQTLPSYYYVKAEPRPGATPRRDPSGSGSRTSRSNSSQSSYFNDRNLPVLDLPRVPPQPSPLEVSRREISDFIPEENEEDVIRPNPGVRTTKSRSAKSRFVNYKQRTNSATKRSPTSASASTVRSFGLPGKPMKSLQ</sequence>
<evidence type="ECO:0000313" key="3">
    <source>
        <dbReference type="Proteomes" id="UP001208570"/>
    </source>
</evidence>
<proteinExistence type="predicted"/>
<evidence type="ECO:0000256" key="1">
    <source>
        <dbReference type="SAM" id="MobiDB-lite"/>
    </source>
</evidence>
<dbReference type="AlphaFoldDB" id="A0AAD9JTR6"/>
<feature type="compositionally biased region" description="Basic and acidic residues" evidence="1">
    <location>
        <begin position="71"/>
        <end position="80"/>
    </location>
</feature>
<feature type="region of interest" description="Disordered" evidence="1">
    <location>
        <begin position="1"/>
        <end position="36"/>
    </location>
</feature>